<dbReference type="InterPro" id="IPR011527">
    <property type="entry name" value="ABC1_TM_dom"/>
</dbReference>
<feature type="domain" description="ABC transmembrane type-1" evidence="11">
    <location>
        <begin position="57"/>
        <end position="350"/>
    </location>
</feature>
<dbReference type="FunFam" id="1.20.1560.10:FF:000011">
    <property type="entry name" value="Multidrug ABC transporter ATP-binding protein"/>
    <property type="match status" value="1"/>
</dbReference>
<evidence type="ECO:0000256" key="6">
    <source>
        <dbReference type="ARBA" id="ARBA00022840"/>
    </source>
</evidence>
<sequence>MSETNSSSGTSVKPGGFRGGMGPGHGGMGAPGEKAKNFRATFRKLLGYLAGYRLIILFVMILAASSATFSILGPKIMGWGMTKLVDGLLAWGAGTGLLTDFGYIGKCVALLITLYLASAFCAYLQNYIMSNVSMKITYQFRKELSEKLNRLPLRYFDKRSHGEVLSRITNDVDTVSMTLNQSMTQMITSAATVIGILIMMLSISWLMTLVTFLVLPLSGFLIGLVMKKSQKYFIGQQRSLGEINGQIEEIYAGHNIVQVFNSEQAELDKFKKLNDELYHSAWISQFLSGMLMPIINFVSNLGYVVICILGGYLAVKRIIEVGDVYSFIQYVRSFTQPIIQIANISNTLQSTMAAAERVFEFLDEEEESSDTDNVALADKVQGKVEFQNVRFGYSEDKVIIKNFSCVIQPGQNVAIVGPTGAGKTTIVKLLMRFYEINGGRILVDDEDIHHYTRNDLRSMFGMVLQDTWLYNASVMENLRYGSFGATDDEVIQAARVAHCDEFIRALPDGYNMILNEESSNISQGQKQLLTIARTILRDPKILILDEATSSVDTRTEILIQNAMDELMQNRTSFVIAHRLSTIKNADTILVMRDGDIVEQGNHEELLSRNGFYASLYQSQFSEGEEL</sequence>
<keyword evidence="2" id="KW-0813">Transport</keyword>
<keyword evidence="8 9" id="KW-0472">Membrane</keyword>
<keyword evidence="7 9" id="KW-1133">Transmembrane helix</keyword>
<dbReference type="FunFam" id="3.40.50.300:FF:000287">
    <property type="entry name" value="Multidrug ABC transporter ATP-binding protein"/>
    <property type="match status" value="1"/>
</dbReference>
<organism evidence="12">
    <name type="scientific">bioreactor metagenome</name>
    <dbReference type="NCBI Taxonomy" id="1076179"/>
    <lineage>
        <taxon>unclassified sequences</taxon>
        <taxon>metagenomes</taxon>
        <taxon>ecological metagenomes</taxon>
    </lineage>
</organism>
<dbReference type="Pfam" id="PF00664">
    <property type="entry name" value="ABC_membrane"/>
    <property type="match status" value="1"/>
</dbReference>
<dbReference type="SMART" id="SM00382">
    <property type="entry name" value="AAA"/>
    <property type="match status" value="1"/>
</dbReference>
<evidence type="ECO:0000259" key="11">
    <source>
        <dbReference type="PROSITE" id="PS50929"/>
    </source>
</evidence>
<keyword evidence="3" id="KW-1003">Cell membrane</keyword>
<evidence type="ECO:0000256" key="5">
    <source>
        <dbReference type="ARBA" id="ARBA00022741"/>
    </source>
</evidence>
<feature type="transmembrane region" description="Helical" evidence="9">
    <location>
        <begin position="186"/>
        <end position="203"/>
    </location>
</feature>
<evidence type="ECO:0000313" key="12">
    <source>
        <dbReference type="EMBL" id="MPM06277.1"/>
    </source>
</evidence>
<comment type="subcellular location">
    <subcellularLocation>
        <location evidence="1">Cell membrane</location>
        <topology evidence="1">Multi-pass membrane protein</topology>
    </subcellularLocation>
</comment>
<dbReference type="Pfam" id="PF00005">
    <property type="entry name" value="ABC_tran"/>
    <property type="match status" value="1"/>
</dbReference>
<dbReference type="Gene3D" id="3.40.50.300">
    <property type="entry name" value="P-loop containing nucleotide triphosphate hydrolases"/>
    <property type="match status" value="1"/>
</dbReference>
<evidence type="ECO:0000256" key="4">
    <source>
        <dbReference type="ARBA" id="ARBA00022692"/>
    </source>
</evidence>
<dbReference type="CDD" id="cd03254">
    <property type="entry name" value="ABCC_Glucan_exporter_like"/>
    <property type="match status" value="1"/>
</dbReference>
<evidence type="ECO:0000259" key="10">
    <source>
        <dbReference type="PROSITE" id="PS50893"/>
    </source>
</evidence>
<dbReference type="SUPFAM" id="SSF52540">
    <property type="entry name" value="P-loop containing nucleoside triphosphate hydrolases"/>
    <property type="match status" value="1"/>
</dbReference>
<dbReference type="Gene3D" id="1.20.1560.10">
    <property type="entry name" value="ABC transporter type 1, transmembrane domain"/>
    <property type="match status" value="1"/>
</dbReference>
<dbReference type="InterPro" id="IPR039421">
    <property type="entry name" value="Type_1_exporter"/>
</dbReference>
<dbReference type="PROSITE" id="PS50893">
    <property type="entry name" value="ABC_TRANSPORTER_2"/>
    <property type="match status" value="1"/>
</dbReference>
<evidence type="ECO:0000256" key="2">
    <source>
        <dbReference type="ARBA" id="ARBA00022448"/>
    </source>
</evidence>
<evidence type="ECO:0000256" key="7">
    <source>
        <dbReference type="ARBA" id="ARBA00022989"/>
    </source>
</evidence>
<evidence type="ECO:0000256" key="3">
    <source>
        <dbReference type="ARBA" id="ARBA00022475"/>
    </source>
</evidence>
<dbReference type="GO" id="GO:0015421">
    <property type="term" value="F:ABC-type oligopeptide transporter activity"/>
    <property type="evidence" value="ECO:0007669"/>
    <property type="project" value="TreeGrafter"/>
</dbReference>
<dbReference type="PROSITE" id="PS50929">
    <property type="entry name" value="ABC_TM1F"/>
    <property type="match status" value="1"/>
</dbReference>
<dbReference type="SUPFAM" id="SSF90123">
    <property type="entry name" value="ABC transporter transmembrane region"/>
    <property type="match status" value="1"/>
</dbReference>
<proteinExistence type="predicted"/>
<feature type="domain" description="ABC transporter" evidence="10">
    <location>
        <begin position="384"/>
        <end position="618"/>
    </location>
</feature>
<dbReference type="GO" id="GO:0016887">
    <property type="term" value="F:ATP hydrolysis activity"/>
    <property type="evidence" value="ECO:0007669"/>
    <property type="project" value="InterPro"/>
</dbReference>
<comment type="caution">
    <text evidence="12">The sequence shown here is derived from an EMBL/GenBank/DDBJ whole genome shotgun (WGS) entry which is preliminary data.</text>
</comment>
<dbReference type="InterPro" id="IPR003439">
    <property type="entry name" value="ABC_transporter-like_ATP-bd"/>
</dbReference>
<gene>
    <name evidence="12" type="ORF">SDC9_52576</name>
</gene>
<feature type="transmembrane region" description="Helical" evidence="9">
    <location>
        <begin position="209"/>
        <end position="226"/>
    </location>
</feature>
<protein>
    <submittedName>
        <fullName evidence="12">Putative ABC transporter ATP-binding protein</fullName>
    </submittedName>
</protein>
<keyword evidence="5" id="KW-0547">Nucleotide-binding</keyword>
<evidence type="ECO:0000256" key="8">
    <source>
        <dbReference type="ARBA" id="ARBA00023136"/>
    </source>
</evidence>
<dbReference type="InterPro" id="IPR017871">
    <property type="entry name" value="ABC_transporter-like_CS"/>
</dbReference>
<feature type="transmembrane region" description="Helical" evidence="9">
    <location>
        <begin position="103"/>
        <end position="124"/>
    </location>
</feature>
<dbReference type="GO" id="GO:0005524">
    <property type="term" value="F:ATP binding"/>
    <property type="evidence" value="ECO:0007669"/>
    <property type="project" value="UniProtKB-KW"/>
</dbReference>
<dbReference type="InterPro" id="IPR027417">
    <property type="entry name" value="P-loop_NTPase"/>
</dbReference>
<dbReference type="PANTHER" id="PTHR43394:SF1">
    <property type="entry name" value="ATP-BINDING CASSETTE SUB-FAMILY B MEMBER 10, MITOCHONDRIAL"/>
    <property type="match status" value="1"/>
</dbReference>
<dbReference type="PROSITE" id="PS00211">
    <property type="entry name" value="ABC_TRANSPORTER_1"/>
    <property type="match status" value="1"/>
</dbReference>
<dbReference type="InterPro" id="IPR036640">
    <property type="entry name" value="ABC1_TM_sf"/>
</dbReference>
<dbReference type="InterPro" id="IPR003593">
    <property type="entry name" value="AAA+_ATPase"/>
</dbReference>
<dbReference type="AlphaFoldDB" id="A0A644WRI5"/>
<keyword evidence="6 12" id="KW-0067">ATP-binding</keyword>
<dbReference type="PANTHER" id="PTHR43394">
    <property type="entry name" value="ATP-DEPENDENT PERMEASE MDL1, MITOCHONDRIAL"/>
    <property type="match status" value="1"/>
</dbReference>
<accession>A0A644WRI5</accession>
<dbReference type="EMBL" id="VSSQ01001214">
    <property type="protein sequence ID" value="MPM06277.1"/>
    <property type="molecule type" value="Genomic_DNA"/>
</dbReference>
<name>A0A644WRI5_9ZZZZ</name>
<dbReference type="GO" id="GO:0005886">
    <property type="term" value="C:plasma membrane"/>
    <property type="evidence" value="ECO:0007669"/>
    <property type="project" value="UniProtKB-SubCell"/>
</dbReference>
<feature type="transmembrane region" description="Helical" evidence="9">
    <location>
        <begin position="294"/>
        <end position="315"/>
    </location>
</feature>
<keyword evidence="4 9" id="KW-0812">Transmembrane</keyword>
<evidence type="ECO:0000256" key="9">
    <source>
        <dbReference type="SAM" id="Phobius"/>
    </source>
</evidence>
<feature type="transmembrane region" description="Helical" evidence="9">
    <location>
        <begin position="45"/>
        <end position="72"/>
    </location>
</feature>
<reference evidence="12" key="1">
    <citation type="submission" date="2019-08" db="EMBL/GenBank/DDBJ databases">
        <authorList>
            <person name="Kucharzyk K."/>
            <person name="Murdoch R.W."/>
            <person name="Higgins S."/>
            <person name="Loffler F."/>
        </authorList>
    </citation>
    <scope>NUCLEOTIDE SEQUENCE</scope>
</reference>
<evidence type="ECO:0000256" key="1">
    <source>
        <dbReference type="ARBA" id="ARBA00004651"/>
    </source>
</evidence>
<dbReference type="CDD" id="cd18547">
    <property type="entry name" value="ABC_6TM_Tm288_like"/>
    <property type="match status" value="1"/>
</dbReference>